<dbReference type="EMBL" id="LUGG01000004">
    <property type="protein sequence ID" value="OBZ75287.1"/>
    <property type="molecule type" value="Genomic_DNA"/>
</dbReference>
<feature type="chain" id="PRO_5008889104" evidence="6">
    <location>
        <begin position="20"/>
        <end position="711"/>
    </location>
</feature>
<dbReference type="Gene3D" id="3.30.200.20">
    <property type="entry name" value="Phosphorylase Kinase, domain 1"/>
    <property type="match status" value="1"/>
</dbReference>
<keyword evidence="9" id="KW-1185">Reference proteome</keyword>
<dbReference type="Proteomes" id="UP000092993">
    <property type="component" value="Unassembled WGS sequence"/>
</dbReference>
<dbReference type="SUPFAM" id="SSF56112">
    <property type="entry name" value="Protein kinase-like (PK-like)"/>
    <property type="match status" value="1"/>
</dbReference>
<keyword evidence="2" id="KW-0808">Transferase</keyword>
<dbReference type="Pfam" id="PF00069">
    <property type="entry name" value="Pkinase"/>
    <property type="match status" value="1"/>
</dbReference>
<name>A0A1C7MFA2_GRIFR</name>
<evidence type="ECO:0000256" key="4">
    <source>
        <dbReference type="ARBA" id="ARBA00022777"/>
    </source>
</evidence>
<keyword evidence="6" id="KW-0732">Signal</keyword>
<proteinExistence type="predicted"/>
<evidence type="ECO:0000313" key="8">
    <source>
        <dbReference type="EMBL" id="OBZ75287.1"/>
    </source>
</evidence>
<keyword evidence="5" id="KW-0067">ATP-binding</keyword>
<comment type="caution">
    <text evidence="8">The sequence shown here is derived from an EMBL/GenBank/DDBJ whole genome shotgun (WGS) entry which is preliminary data.</text>
</comment>
<reference evidence="8 9" key="1">
    <citation type="submission" date="2016-03" db="EMBL/GenBank/DDBJ databases">
        <title>Whole genome sequencing of Grifola frondosa 9006-11.</title>
        <authorList>
            <person name="Min B."/>
            <person name="Park H."/>
            <person name="Kim J.-G."/>
            <person name="Cho H."/>
            <person name="Oh Y.-L."/>
            <person name="Kong W.-S."/>
            <person name="Choi I.-G."/>
        </authorList>
    </citation>
    <scope>NUCLEOTIDE SEQUENCE [LARGE SCALE GENOMIC DNA]</scope>
    <source>
        <strain evidence="8 9">9006-11</strain>
    </source>
</reference>
<gene>
    <name evidence="8" type="primary">pkaC</name>
    <name evidence="8" type="ORF">A0H81_04983</name>
</gene>
<dbReference type="GO" id="GO:0004674">
    <property type="term" value="F:protein serine/threonine kinase activity"/>
    <property type="evidence" value="ECO:0007669"/>
    <property type="project" value="UniProtKB-KW"/>
</dbReference>
<dbReference type="PROSITE" id="PS00108">
    <property type="entry name" value="PROTEIN_KINASE_ST"/>
    <property type="match status" value="1"/>
</dbReference>
<dbReference type="InterPro" id="IPR008271">
    <property type="entry name" value="Ser/Thr_kinase_AS"/>
</dbReference>
<evidence type="ECO:0000256" key="2">
    <source>
        <dbReference type="ARBA" id="ARBA00022679"/>
    </source>
</evidence>
<feature type="signal peptide" evidence="6">
    <location>
        <begin position="1"/>
        <end position="19"/>
    </location>
</feature>
<organism evidence="8 9">
    <name type="scientific">Grifola frondosa</name>
    <name type="common">Maitake</name>
    <name type="synonym">Polyporus frondosus</name>
    <dbReference type="NCBI Taxonomy" id="5627"/>
    <lineage>
        <taxon>Eukaryota</taxon>
        <taxon>Fungi</taxon>
        <taxon>Dikarya</taxon>
        <taxon>Basidiomycota</taxon>
        <taxon>Agaricomycotina</taxon>
        <taxon>Agaricomycetes</taxon>
        <taxon>Polyporales</taxon>
        <taxon>Grifolaceae</taxon>
        <taxon>Grifola</taxon>
    </lineage>
</organism>
<dbReference type="OrthoDB" id="1668230at2759"/>
<feature type="domain" description="Protein kinase" evidence="7">
    <location>
        <begin position="370"/>
        <end position="640"/>
    </location>
</feature>
<keyword evidence="4 8" id="KW-0418">Kinase</keyword>
<keyword evidence="1" id="KW-0723">Serine/threonine-protein kinase</keyword>
<dbReference type="SMART" id="SM00220">
    <property type="entry name" value="S_TKc"/>
    <property type="match status" value="1"/>
</dbReference>
<keyword evidence="3" id="KW-0547">Nucleotide-binding</keyword>
<dbReference type="InterPro" id="IPR011009">
    <property type="entry name" value="Kinase-like_dom_sf"/>
</dbReference>
<evidence type="ECO:0000256" key="5">
    <source>
        <dbReference type="ARBA" id="ARBA00022840"/>
    </source>
</evidence>
<dbReference type="AlphaFoldDB" id="A0A1C7MFA2"/>
<dbReference type="GO" id="GO:0005524">
    <property type="term" value="F:ATP binding"/>
    <property type="evidence" value="ECO:0007669"/>
    <property type="project" value="UniProtKB-KW"/>
</dbReference>
<dbReference type="PROSITE" id="PS50011">
    <property type="entry name" value="PROTEIN_KINASE_DOM"/>
    <property type="match status" value="1"/>
</dbReference>
<accession>A0A1C7MFA2</accession>
<evidence type="ECO:0000259" key="7">
    <source>
        <dbReference type="PROSITE" id="PS50011"/>
    </source>
</evidence>
<evidence type="ECO:0000256" key="1">
    <source>
        <dbReference type="ARBA" id="ARBA00022527"/>
    </source>
</evidence>
<dbReference type="STRING" id="5627.A0A1C7MFA2"/>
<sequence>MPSIRGFFSSLLSLVNSVAQNWLEVTPGMPSSPLLAQHICVAQTTSSFSHRCQWSDFCALQYYLFETIRHVSLGQYSGVFVVISIGLRSGSFLHAQPRILPFLLKLNATSPIHCRSPLATTSSSASEPKTPHASSLEDSLFGFEQTAAAGEPTYGSSETPSTYASAFLESISSRACSFSVKYVSRASSRSSKVTGNLEDTSCTIPGSPTPPDLPLDVALSPPSPATALCAYPSPVLTGSFNDAIPTVSSTSQCSIGHDIAPQPVPLICDITSESLLCRRSRSLPQLGRALTSLSAQCAPRHTSLPPIAHRALPGSNKYEDSISSPASPLFFPDVEATSCSDDSDGGTMERRNCMEYVDGVTFVHNCEHAYKVLGLIAEGSFGRVMAVINPEGAFVAMKVINKASGWYNRKGGRTAVLTEQRCMADATRSNSTFVVHLLSSWEDEFYVYLVMRYYNEDLGHRMWERQISAQALPICCAELIMGLQDLGNLKIIHCDLKPENIMVDGHGHLRIVDFGLAEYPPSDFVGDFDSFRVYGLRGSPAYMAPEVADSNVTTVGFTRIADVYSLGLIFLEMFWGLTQPYSIACGIHDKEKLETERYLSIDRLTESLTDSTARDLIEKMLERNPEKRLLPDDLLHHNYFKEVNLDEVRNRRADHQYENPGARYNAKQHIHTPPPVSYACSTGLPAGGDFDFYSSLDPMEDRMQGTLYWRG</sequence>
<evidence type="ECO:0000256" key="3">
    <source>
        <dbReference type="ARBA" id="ARBA00022741"/>
    </source>
</evidence>
<dbReference type="PANTHER" id="PTHR24351">
    <property type="entry name" value="RIBOSOMAL PROTEIN S6 KINASE"/>
    <property type="match status" value="1"/>
</dbReference>
<protein>
    <submittedName>
        <fullName evidence="8">cAMP-dependent protein kinase catalytic subunit</fullName>
    </submittedName>
</protein>
<evidence type="ECO:0000256" key="6">
    <source>
        <dbReference type="SAM" id="SignalP"/>
    </source>
</evidence>
<dbReference type="Gene3D" id="1.10.510.10">
    <property type="entry name" value="Transferase(Phosphotransferase) domain 1"/>
    <property type="match status" value="1"/>
</dbReference>
<evidence type="ECO:0000313" key="9">
    <source>
        <dbReference type="Proteomes" id="UP000092993"/>
    </source>
</evidence>
<dbReference type="InterPro" id="IPR000719">
    <property type="entry name" value="Prot_kinase_dom"/>
</dbReference>